<accession>A0A438GQT3</accession>
<dbReference type="GO" id="GO:0006281">
    <property type="term" value="P:DNA repair"/>
    <property type="evidence" value="ECO:0007669"/>
    <property type="project" value="InterPro"/>
</dbReference>
<dbReference type="AlphaFoldDB" id="A0A438GQT3"/>
<dbReference type="PROSITE" id="PS00726">
    <property type="entry name" value="AP_NUCLEASE_F1_1"/>
    <property type="match status" value="1"/>
</dbReference>
<feature type="signal peptide" evidence="1">
    <location>
        <begin position="1"/>
        <end position="17"/>
    </location>
</feature>
<sequence>MREFGALSLMVCLSTLGLLGDLSLHWCRIGVTHPLVDEALEAEAARFQGTISNTSSLVGCRTSSTSLLLGSDWDGRRFEGLICWRDLEKHVSEPFIGEEEVRGGLLKMILKDGSKVDFLVSGMNLDVDAKEGEEARPMQVNGLTLEGKFVGLPVDCFEEEILVLLRSLELCKKGKAMRDKHRIIKFMIRTHSADLVCLQEMKWDGKERERLLIEEEREVRMWVLEVFKKVGRSEADLLETKIKRALAKRG</sequence>
<protein>
    <recommendedName>
        <fullName evidence="4">Endonuclease/exonuclease/phosphatase domain-containing protein</fullName>
    </recommendedName>
</protein>
<evidence type="ECO:0000313" key="3">
    <source>
        <dbReference type="Proteomes" id="UP000288805"/>
    </source>
</evidence>
<proteinExistence type="predicted"/>
<evidence type="ECO:0008006" key="4">
    <source>
        <dbReference type="Google" id="ProtNLM"/>
    </source>
</evidence>
<dbReference type="EMBL" id="QGNW01000368">
    <property type="protein sequence ID" value="RVW74547.1"/>
    <property type="molecule type" value="Genomic_DNA"/>
</dbReference>
<dbReference type="InterPro" id="IPR020847">
    <property type="entry name" value="AP_endonuclease_F1_BS"/>
</dbReference>
<comment type="caution">
    <text evidence="2">The sequence shown here is derived from an EMBL/GenBank/DDBJ whole genome shotgun (WGS) entry which is preliminary data.</text>
</comment>
<organism evidence="2 3">
    <name type="scientific">Vitis vinifera</name>
    <name type="common">Grape</name>
    <dbReference type="NCBI Taxonomy" id="29760"/>
    <lineage>
        <taxon>Eukaryota</taxon>
        <taxon>Viridiplantae</taxon>
        <taxon>Streptophyta</taxon>
        <taxon>Embryophyta</taxon>
        <taxon>Tracheophyta</taxon>
        <taxon>Spermatophyta</taxon>
        <taxon>Magnoliopsida</taxon>
        <taxon>eudicotyledons</taxon>
        <taxon>Gunneridae</taxon>
        <taxon>Pentapetalae</taxon>
        <taxon>rosids</taxon>
        <taxon>Vitales</taxon>
        <taxon>Vitaceae</taxon>
        <taxon>Viteae</taxon>
        <taxon>Vitis</taxon>
    </lineage>
</organism>
<dbReference type="Proteomes" id="UP000288805">
    <property type="component" value="Unassembled WGS sequence"/>
</dbReference>
<feature type="chain" id="PRO_5019146509" description="Endonuclease/exonuclease/phosphatase domain-containing protein" evidence="1">
    <location>
        <begin position="18"/>
        <end position="250"/>
    </location>
</feature>
<gene>
    <name evidence="2" type="ORF">CK203_053790</name>
</gene>
<dbReference type="GO" id="GO:0003677">
    <property type="term" value="F:DNA binding"/>
    <property type="evidence" value="ECO:0007669"/>
    <property type="project" value="InterPro"/>
</dbReference>
<reference evidence="2 3" key="1">
    <citation type="journal article" date="2018" name="PLoS Genet.">
        <title>Population sequencing reveals clonal diversity and ancestral inbreeding in the grapevine cultivar Chardonnay.</title>
        <authorList>
            <person name="Roach M.J."/>
            <person name="Johnson D.L."/>
            <person name="Bohlmann J."/>
            <person name="van Vuuren H.J."/>
            <person name="Jones S.J."/>
            <person name="Pretorius I.S."/>
            <person name="Schmidt S.A."/>
            <person name="Borneman A.R."/>
        </authorList>
    </citation>
    <scope>NUCLEOTIDE SEQUENCE [LARGE SCALE GENOMIC DNA]</scope>
    <source>
        <strain evidence="3">cv. Chardonnay</strain>
        <tissue evidence="2">Leaf</tissue>
    </source>
</reference>
<keyword evidence="1" id="KW-0732">Signal</keyword>
<evidence type="ECO:0000313" key="2">
    <source>
        <dbReference type="EMBL" id="RVW74547.1"/>
    </source>
</evidence>
<dbReference type="GO" id="GO:0004519">
    <property type="term" value="F:endonuclease activity"/>
    <property type="evidence" value="ECO:0007669"/>
    <property type="project" value="InterPro"/>
</dbReference>
<name>A0A438GQT3_VITVI</name>
<evidence type="ECO:0000256" key="1">
    <source>
        <dbReference type="SAM" id="SignalP"/>
    </source>
</evidence>